<dbReference type="Proteomes" id="UP001211872">
    <property type="component" value="Chromosome"/>
</dbReference>
<proteinExistence type="predicted"/>
<evidence type="ECO:0000256" key="1">
    <source>
        <dbReference type="SAM" id="MobiDB-lite"/>
    </source>
</evidence>
<evidence type="ECO:0000313" key="3">
    <source>
        <dbReference type="Proteomes" id="UP001211872"/>
    </source>
</evidence>
<keyword evidence="3" id="KW-1185">Reference proteome</keyword>
<feature type="compositionally biased region" description="Basic and acidic residues" evidence="1">
    <location>
        <begin position="49"/>
        <end position="62"/>
    </location>
</feature>
<organism evidence="2 3">
    <name type="scientific">Hymenobacter yonginensis</name>
    <dbReference type="NCBI Taxonomy" id="748197"/>
    <lineage>
        <taxon>Bacteria</taxon>
        <taxon>Pseudomonadati</taxon>
        <taxon>Bacteroidota</taxon>
        <taxon>Cytophagia</taxon>
        <taxon>Cytophagales</taxon>
        <taxon>Hymenobacteraceae</taxon>
        <taxon>Hymenobacter</taxon>
    </lineage>
</organism>
<feature type="region of interest" description="Disordered" evidence="1">
    <location>
        <begin position="43"/>
        <end position="74"/>
    </location>
</feature>
<evidence type="ECO:0000313" key="2">
    <source>
        <dbReference type="EMBL" id="WBO86397.1"/>
    </source>
</evidence>
<dbReference type="RefSeq" id="WP_270128984.1">
    <property type="nucleotide sequence ID" value="NZ_CP115396.1"/>
</dbReference>
<sequence length="74" mass="8392">MATPDLNKLQQILQNAEANDQRLNAIKKAYSKVEAAMNEFSALLSDDYQPIKKERKPRDPNAKKPGRPRKPTAE</sequence>
<gene>
    <name evidence="2" type="ORF">O9Z63_09070</name>
</gene>
<accession>A0ABY7PU07</accession>
<evidence type="ECO:0008006" key="4">
    <source>
        <dbReference type="Google" id="ProtNLM"/>
    </source>
</evidence>
<protein>
    <recommendedName>
        <fullName evidence="4">Histone H1</fullName>
    </recommendedName>
</protein>
<reference evidence="2 3" key="1">
    <citation type="journal article" date="2011" name="Int. J. Syst. Evol. Microbiol.">
        <title>Hymenobacter yonginensis sp. nov., isolated from a mesotrophic artificial lake.</title>
        <authorList>
            <person name="Joung Y."/>
            <person name="Cho S.H."/>
            <person name="Kim H."/>
            <person name="Kim S.B."/>
            <person name="Joh K."/>
        </authorList>
    </citation>
    <scope>NUCLEOTIDE SEQUENCE [LARGE SCALE GENOMIC DNA]</scope>
    <source>
        <strain evidence="2 3">KCTC 22745</strain>
    </source>
</reference>
<dbReference type="EMBL" id="CP115396">
    <property type="protein sequence ID" value="WBO86397.1"/>
    <property type="molecule type" value="Genomic_DNA"/>
</dbReference>
<feature type="compositionally biased region" description="Basic residues" evidence="1">
    <location>
        <begin position="64"/>
        <end position="74"/>
    </location>
</feature>
<name>A0ABY7PU07_9BACT</name>